<evidence type="ECO:0000256" key="2">
    <source>
        <dbReference type="SAM" id="SignalP"/>
    </source>
</evidence>
<dbReference type="PROSITE" id="PS51257">
    <property type="entry name" value="PROKAR_LIPOPROTEIN"/>
    <property type="match status" value="1"/>
</dbReference>
<keyword evidence="1" id="KW-0812">Transmembrane</keyword>
<reference evidence="3 4" key="1">
    <citation type="journal article" date="2014" name="Int. J. Syst. Evol. Microbiol.">
        <title>Complete genome sequence of Corynebacterium casei LMG S-19264T (=DSM 44701T), isolated from a smear-ripened cheese.</title>
        <authorList>
            <consortium name="US DOE Joint Genome Institute (JGI-PGF)"/>
            <person name="Walter F."/>
            <person name="Albersmeier A."/>
            <person name="Kalinowski J."/>
            <person name="Ruckert C."/>
        </authorList>
    </citation>
    <scope>NUCLEOTIDE SEQUENCE [LARGE SCALE GENOMIC DNA]</scope>
    <source>
        <strain evidence="3 4">CGMCC 1.7286</strain>
    </source>
</reference>
<feature type="transmembrane region" description="Helical" evidence="1">
    <location>
        <begin position="173"/>
        <end position="192"/>
    </location>
</feature>
<name>A0A917ZMA0_9GAMM</name>
<feature type="transmembrane region" description="Helical" evidence="1">
    <location>
        <begin position="237"/>
        <end position="256"/>
    </location>
</feature>
<evidence type="ECO:0000313" key="4">
    <source>
        <dbReference type="Proteomes" id="UP000599578"/>
    </source>
</evidence>
<keyword evidence="2" id="KW-0732">Signal</keyword>
<gene>
    <name evidence="3" type="ORF">GCM10011348_35190</name>
</gene>
<dbReference type="Proteomes" id="UP000599578">
    <property type="component" value="Unassembled WGS sequence"/>
</dbReference>
<dbReference type="InterPro" id="IPR032809">
    <property type="entry name" value="Put_HupE_UreJ"/>
</dbReference>
<evidence type="ECO:0000256" key="1">
    <source>
        <dbReference type="SAM" id="Phobius"/>
    </source>
</evidence>
<evidence type="ECO:0000313" key="3">
    <source>
        <dbReference type="EMBL" id="GGO85801.1"/>
    </source>
</evidence>
<feature type="signal peptide" evidence="2">
    <location>
        <begin position="1"/>
        <end position="22"/>
    </location>
</feature>
<feature type="transmembrane region" description="Helical" evidence="1">
    <location>
        <begin position="298"/>
        <end position="317"/>
    </location>
</feature>
<accession>A0A917ZMA0</accession>
<feature type="chain" id="PRO_5036711946" description="HupE / UreJ protein" evidence="2">
    <location>
        <begin position="23"/>
        <end position="328"/>
    </location>
</feature>
<evidence type="ECO:0008006" key="5">
    <source>
        <dbReference type="Google" id="ProtNLM"/>
    </source>
</evidence>
<feature type="transmembrane region" description="Helical" evidence="1">
    <location>
        <begin position="268"/>
        <end position="286"/>
    </location>
</feature>
<dbReference type="EMBL" id="BMLT01000009">
    <property type="protein sequence ID" value="GGO85801.1"/>
    <property type="molecule type" value="Genomic_DNA"/>
</dbReference>
<proteinExistence type="predicted"/>
<protein>
    <recommendedName>
        <fullName evidence="5">HupE / UreJ protein</fullName>
    </recommendedName>
</protein>
<dbReference type="AlphaFoldDB" id="A0A917ZMA0"/>
<dbReference type="Pfam" id="PF13795">
    <property type="entry name" value="HupE_UreJ_2"/>
    <property type="match status" value="1"/>
</dbReference>
<dbReference type="RefSeq" id="WP_188861914.1">
    <property type="nucleotide sequence ID" value="NZ_BMLT01000009.1"/>
</dbReference>
<sequence length="328" mass="34500">MTGVLRALLATLLLVACTQPQAGETRPALLDIREALPGLYDFLWKTPAGAQGGLDIEPQMPAACHLRSDIEQQSTHDALLRRGRMQCTDGLSGKTIVIKGLDATVADVLVQVHHRDGHSESHLLRATVPQVTLGDGQPLLSYTRQGFSELLTGIDLLLLALGPMLLAPGRRSLVLVVAALGLVCATGLALRLPGYVPVAPLPLSAVQAFGVLYLGLEAVRQALGQDSFGQRHPGAMALALGIPLGLSLAGGLPASVSAGGETALMLSLYGFGVALALVMLALLVALFRHALREVQLHWLILVLPGYLLGGIGAYWTLKRMLTLVAAII</sequence>
<organism evidence="3 4">
    <name type="scientific">Marinobacterium nitratireducens</name>
    <dbReference type="NCBI Taxonomy" id="518897"/>
    <lineage>
        <taxon>Bacteria</taxon>
        <taxon>Pseudomonadati</taxon>
        <taxon>Pseudomonadota</taxon>
        <taxon>Gammaproteobacteria</taxon>
        <taxon>Oceanospirillales</taxon>
        <taxon>Oceanospirillaceae</taxon>
        <taxon>Marinobacterium</taxon>
    </lineage>
</organism>
<comment type="caution">
    <text evidence="3">The sequence shown here is derived from an EMBL/GenBank/DDBJ whole genome shotgun (WGS) entry which is preliminary data.</text>
</comment>
<keyword evidence="1" id="KW-1133">Transmembrane helix</keyword>
<keyword evidence="4" id="KW-1185">Reference proteome</keyword>
<keyword evidence="1" id="KW-0472">Membrane</keyword>